<dbReference type="Proteomes" id="UP000799291">
    <property type="component" value="Unassembled WGS sequence"/>
</dbReference>
<name>A0A6G1J0T4_9PLEO</name>
<proteinExistence type="predicted"/>
<evidence type="ECO:0000313" key="2">
    <source>
        <dbReference type="Proteomes" id="UP000799291"/>
    </source>
</evidence>
<reference evidence="1" key="1">
    <citation type="journal article" date="2020" name="Stud. Mycol.">
        <title>101 Dothideomycetes genomes: a test case for predicting lifestyles and emergence of pathogens.</title>
        <authorList>
            <person name="Haridas S."/>
            <person name="Albert R."/>
            <person name="Binder M."/>
            <person name="Bloem J."/>
            <person name="Labutti K."/>
            <person name="Salamov A."/>
            <person name="Andreopoulos B."/>
            <person name="Baker S."/>
            <person name="Barry K."/>
            <person name="Bills G."/>
            <person name="Bluhm B."/>
            <person name="Cannon C."/>
            <person name="Castanera R."/>
            <person name="Culley D."/>
            <person name="Daum C."/>
            <person name="Ezra D."/>
            <person name="Gonzalez J."/>
            <person name="Henrissat B."/>
            <person name="Kuo A."/>
            <person name="Liang C."/>
            <person name="Lipzen A."/>
            <person name="Lutzoni F."/>
            <person name="Magnuson J."/>
            <person name="Mondo S."/>
            <person name="Nolan M."/>
            <person name="Ohm R."/>
            <person name="Pangilinan J."/>
            <person name="Park H.-J."/>
            <person name="Ramirez L."/>
            <person name="Alfaro M."/>
            <person name="Sun H."/>
            <person name="Tritt A."/>
            <person name="Yoshinaga Y."/>
            <person name="Zwiers L.-H."/>
            <person name="Turgeon B."/>
            <person name="Goodwin S."/>
            <person name="Spatafora J."/>
            <person name="Crous P."/>
            <person name="Grigoriev I."/>
        </authorList>
    </citation>
    <scope>NUCLEOTIDE SEQUENCE</scope>
    <source>
        <strain evidence="1">CBS 122367</strain>
    </source>
</reference>
<organism evidence="1 2">
    <name type="scientific">Lentithecium fluviatile CBS 122367</name>
    <dbReference type="NCBI Taxonomy" id="1168545"/>
    <lineage>
        <taxon>Eukaryota</taxon>
        <taxon>Fungi</taxon>
        <taxon>Dikarya</taxon>
        <taxon>Ascomycota</taxon>
        <taxon>Pezizomycotina</taxon>
        <taxon>Dothideomycetes</taxon>
        <taxon>Pleosporomycetidae</taxon>
        <taxon>Pleosporales</taxon>
        <taxon>Massarineae</taxon>
        <taxon>Lentitheciaceae</taxon>
        <taxon>Lentithecium</taxon>
    </lineage>
</organism>
<evidence type="ECO:0000313" key="1">
    <source>
        <dbReference type="EMBL" id="KAF2683811.1"/>
    </source>
</evidence>
<dbReference type="EMBL" id="MU005583">
    <property type="protein sequence ID" value="KAF2683811.1"/>
    <property type="molecule type" value="Genomic_DNA"/>
</dbReference>
<gene>
    <name evidence="1" type="ORF">K458DRAFT_389735</name>
</gene>
<sequence length="220" mass="24508">MESKDQVSAVASHMWDDLAAFGHCLGHVTQVTKALSAALQIDPDLAVYAHHVQLAVNKFKDDVTSDRDFHALAMVHLETHCIVIDLIAQPSAFKIHSSWRSYVTKGSDRQLSFVEYDEQDLPIRKDPDYGPFVQMDPTVALREVAFPTQRTWSKRAVPSCKAIVTRSVFDFEPAGLSSTKASSQRLNKLQLTDDLASRLMLPKGEIIRIARVAAEFGTEV</sequence>
<protein>
    <submittedName>
        <fullName evidence="1">Uncharacterized protein</fullName>
    </submittedName>
</protein>
<accession>A0A6G1J0T4</accession>
<dbReference type="OrthoDB" id="3783521at2759"/>
<dbReference type="AlphaFoldDB" id="A0A6G1J0T4"/>
<keyword evidence="2" id="KW-1185">Reference proteome</keyword>